<dbReference type="AlphaFoldDB" id="E3QRX8"/>
<dbReference type="HOGENOM" id="CLU_2757630_0_0_1"/>
<protein>
    <submittedName>
        <fullName evidence="1">Uncharacterized protein</fullName>
    </submittedName>
</protein>
<sequence length="70" mass="7709">MLLSPETHHTYFVNSGREFAIRVDPSGETMVTFCSSNGNMYPVRTDDADCSKLRATVDDGFVYDGALDAL</sequence>
<dbReference type="VEuPathDB" id="FungiDB:GLRG_08545"/>
<reference evidence="2" key="1">
    <citation type="journal article" date="2012" name="Nat. Genet.">
        <title>Lifestyle transitions in plant pathogenic Colletotrichum fungi deciphered by genome and transcriptome analyses.</title>
        <authorList>
            <person name="O'Connell R.J."/>
            <person name="Thon M.R."/>
            <person name="Hacquard S."/>
            <person name="Amyotte S.G."/>
            <person name="Kleemann J."/>
            <person name="Torres M.F."/>
            <person name="Damm U."/>
            <person name="Buiate E.A."/>
            <person name="Epstein L."/>
            <person name="Alkan N."/>
            <person name="Altmueller J."/>
            <person name="Alvarado-Balderrama L."/>
            <person name="Bauser C.A."/>
            <person name="Becker C."/>
            <person name="Birren B.W."/>
            <person name="Chen Z."/>
            <person name="Choi J."/>
            <person name="Crouch J.A."/>
            <person name="Duvick J.P."/>
            <person name="Farman M.A."/>
            <person name="Gan P."/>
            <person name="Heiman D."/>
            <person name="Henrissat B."/>
            <person name="Howard R.J."/>
            <person name="Kabbage M."/>
            <person name="Koch C."/>
            <person name="Kracher B."/>
            <person name="Kubo Y."/>
            <person name="Law A.D."/>
            <person name="Lebrun M.-H."/>
            <person name="Lee Y.-H."/>
            <person name="Miyara I."/>
            <person name="Moore N."/>
            <person name="Neumann U."/>
            <person name="Nordstroem K."/>
            <person name="Panaccione D.G."/>
            <person name="Panstruga R."/>
            <person name="Place M."/>
            <person name="Proctor R.H."/>
            <person name="Prusky D."/>
            <person name="Rech G."/>
            <person name="Reinhardt R."/>
            <person name="Rollins J.A."/>
            <person name="Rounsley S."/>
            <person name="Schardl C.L."/>
            <person name="Schwartz D.C."/>
            <person name="Shenoy N."/>
            <person name="Shirasu K."/>
            <person name="Sikhakolli U.R."/>
            <person name="Stueber K."/>
            <person name="Sukno S.A."/>
            <person name="Sweigard J.A."/>
            <person name="Takano Y."/>
            <person name="Takahara H."/>
            <person name="Trail F."/>
            <person name="van der Does H.C."/>
            <person name="Voll L.M."/>
            <person name="Will I."/>
            <person name="Young S."/>
            <person name="Zeng Q."/>
            <person name="Zhang J."/>
            <person name="Zhou S."/>
            <person name="Dickman M.B."/>
            <person name="Schulze-Lefert P."/>
            <person name="Ver Loren van Themaat E."/>
            <person name="Ma L.-J."/>
            <person name="Vaillancourt L.J."/>
        </authorList>
    </citation>
    <scope>NUCLEOTIDE SEQUENCE [LARGE SCALE GENOMIC DNA]</scope>
    <source>
        <strain evidence="2">M1.001 / M2 / FGSC 10212</strain>
    </source>
</reference>
<name>E3QRX8_COLGM</name>
<proteinExistence type="predicted"/>
<accession>E3QRX8</accession>
<organism evidence="2">
    <name type="scientific">Colletotrichum graminicola (strain M1.001 / M2 / FGSC 10212)</name>
    <name type="common">Maize anthracnose fungus</name>
    <name type="synonym">Glomerella graminicola</name>
    <dbReference type="NCBI Taxonomy" id="645133"/>
    <lineage>
        <taxon>Eukaryota</taxon>
        <taxon>Fungi</taxon>
        <taxon>Dikarya</taxon>
        <taxon>Ascomycota</taxon>
        <taxon>Pezizomycotina</taxon>
        <taxon>Sordariomycetes</taxon>
        <taxon>Hypocreomycetidae</taxon>
        <taxon>Glomerellales</taxon>
        <taxon>Glomerellaceae</taxon>
        <taxon>Colletotrichum</taxon>
        <taxon>Colletotrichum graminicola species complex</taxon>
    </lineage>
</organism>
<dbReference type="RefSeq" id="XP_008097636.1">
    <property type="nucleotide sequence ID" value="XM_008099445.1"/>
</dbReference>
<evidence type="ECO:0000313" key="2">
    <source>
        <dbReference type="Proteomes" id="UP000008782"/>
    </source>
</evidence>
<gene>
    <name evidence="1" type="ORF">GLRG_08545</name>
</gene>
<dbReference type="GeneID" id="24413910"/>
<dbReference type="OrthoDB" id="160645at2759"/>
<evidence type="ECO:0000313" key="1">
    <source>
        <dbReference type="EMBL" id="EFQ33616.1"/>
    </source>
</evidence>
<dbReference type="Proteomes" id="UP000008782">
    <property type="component" value="Unassembled WGS sequence"/>
</dbReference>
<keyword evidence="2" id="KW-1185">Reference proteome</keyword>
<dbReference type="EMBL" id="GG697372">
    <property type="protein sequence ID" value="EFQ33616.1"/>
    <property type="molecule type" value="Genomic_DNA"/>
</dbReference>